<dbReference type="AlphaFoldDB" id="A0A1X7U3Y6"/>
<evidence type="ECO:0000313" key="3">
    <source>
        <dbReference type="EnsemblMetazoa" id="Aqu2.1.22388_001"/>
    </source>
</evidence>
<evidence type="ECO:0000256" key="2">
    <source>
        <dbReference type="ARBA" id="ARBA00013846"/>
    </source>
</evidence>
<protein>
    <recommendedName>
        <fullName evidence="2">Protein FMC1 homolog</fullName>
    </recommendedName>
</protein>
<evidence type="ECO:0000256" key="1">
    <source>
        <dbReference type="ARBA" id="ARBA00009058"/>
    </source>
</evidence>
<dbReference type="InParanoid" id="A0A1X7U3Y6"/>
<dbReference type="PANTHER" id="PTHR31716:SF1">
    <property type="entry name" value="PROTEIN FMC1 HOMOLOG"/>
    <property type="match status" value="1"/>
</dbReference>
<reference evidence="3" key="1">
    <citation type="submission" date="2017-05" db="UniProtKB">
        <authorList>
            <consortium name="EnsemblMetazoa"/>
        </authorList>
    </citation>
    <scope>IDENTIFICATION</scope>
</reference>
<proteinExistence type="inferred from homology"/>
<name>A0A1X7U3Y6_AMPQE</name>
<accession>A0A1X7U3Y6</accession>
<organism evidence="3">
    <name type="scientific">Amphimedon queenslandica</name>
    <name type="common">Sponge</name>
    <dbReference type="NCBI Taxonomy" id="400682"/>
    <lineage>
        <taxon>Eukaryota</taxon>
        <taxon>Metazoa</taxon>
        <taxon>Porifera</taxon>
        <taxon>Demospongiae</taxon>
        <taxon>Heteroscleromorpha</taxon>
        <taxon>Haplosclerida</taxon>
        <taxon>Niphatidae</taxon>
        <taxon>Amphimedon</taxon>
    </lineage>
</organism>
<dbReference type="GO" id="GO:0005739">
    <property type="term" value="C:mitochondrion"/>
    <property type="evidence" value="ECO:0007669"/>
    <property type="project" value="TreeGrafter"/>
</dbReference>
<dbReference type="InterPro" id="IPR037667">
    <property type="entry name" value="FMC1_homologue"/>
</dbReference>
<dbReference type="PANTHER" id="PTHR31716">
    <property type="entry name" value="PROTEIN FMC1 HOMOLOG"/>
    <property type="match status" value="1"/>
</dbReference>
<sequence>MAARRSIFSLCREILRKIKETESQFASKDATWSYLKRFMRERKGVPAGLYDRGREERTLAAFLQYITSSAIHRDLIQQYQKKGERSVEESAHLVGLKLPQEKN</sequence>
<dbReference type="EnsemblMetazoa" id="Aqu2.1.22388_001">
    <property type="protein sequence ID" value="Aqu2.1.22388_001"/>
    <property type="gene ID" value="Aqu2.1.22388"/>
</dbReference>
<comment type="similarity">
    <text evidence="1">Belongs to the FMC1 family.</text>
</comment>